<comment type="subcellular location">
    <subcellularLocation>
        <location evidence="1">Membrane</location>
    </subcellularLocation>
</comment>
<evidence type="ECO:0000256" key="8">
    <source>
        <dbReference type="SAM" id="Phobius"/>
    </source>
</evidence>
<dbReference type="InterPro" id="IPR013783">
    <property type="entry name" value="Ig-like_fold"/>
</dbReference>
<dbReference type="InterPro" id="IPR015943">
    <property type="entry name" value="WD40/YVTN_repeat-like_dom_sf"/>
</dbReference>
<dbReference type="Pfam" id="PF01403">
    <property type="entry name" value="Sema"/>
    <property type="match status" value="1"/>
</dbReference>
<dbReference type="SUPFAM" id="SSF103575">
    <property type="entry name" value="Plexin repeat"/>
    <property type="match status" value="1"/>
</dbReference>
<feature type="region of interest" description="Disordered" evidence="7">
    <location>
        <begin position="663"/>
        <end position="712"/>
    </location>
</feature>
<keyword evidence="8" id="KW-1133">Transmembrane helix</keyword>
<keyword evidence="5" id="KW-0325">Glycoprotein</keyword>
<organism evidence="11 12">
    <name type="scientific">Scomber scombrus</name>
    <name type="common">Atlantic mackerel</name>
    <name type="synonym">Scomber vernalis</name>
    <dbReference type="NCBI Taxonomy" id="13677"/>
    <lineage>
        <taxon>Eukaryota</taxon>
        <taxon>Metazoa</taxon>
        <taxon>Chordata</taxon>
        <taxon>Craniata</taxon>
        <taxon>Vertebrata</taxon>
        <taxon>Euteleostomi</taxon>
        <taxon>Actinopterygii</taxon>
        <taxon>Neopterygii</taxon>
        <taxon>Teleostei</taxon>
        <taxon>Neoteleostei</taxon>
        <taxon>Acanthomorphata</taxon>
        <taxon>Pelagiaria</taxon>
        <taxon>Scombriformes</taxon>
        <taxon>Scombridae</taxon>
        <taxon>Scomber</taxon>
    </lineage>
</organism>
<evidence type="ECO:0000256" key="3">
    <source>
        <dbReference type="ARBA" id="ARBA00023136"/>
    </source>
</evidence>
<dbReference type="InterPro" id="IPR016201">
    <property type="entry name" value="PSI"/>
</dbReference>
<dbReference type="InterPro" id="IPR036352">
    <property type="entry name" value="Semap_dom_sf"/>
</dbReference>
<gene>
    <name evidence="11" type="ORF">FSCOSCO3_A003191</name>
</gene>
<evidence type="ECO:0000313" key="11">
    <source>
        <dbReference type="EMBL" id="CAK6983515.1"/>
    </source>
</evidence>
<keyword evidence="4" id="KW-1015">Disulfide bond</keyword>
<comment type="similarity">
    <text evidence="2">Belongs to the semaphorin family.</text>
</comment>
<dbReference type="GO" id="GO:0001755">
    <property type="term" value="P:neural crest cell migration"/>
    <property type="evidence" value="ECO:0007669"/>
    <property type="project" value="TreeGrafter"/>
</dbReference>
<evidence type="ECO:0000256" key="5">
    <source>
        <dbReference type="ARBA" id="ARBA00023180"/>
    </source>
</evidence>
<proteinExistence type="inferred from homology"/>
<dbReference type="GO" id="GO:0071526">
    <property type="term" value="P:semaphorin-plexin signaling pathway"/>
    <property type="evidence" value="ECO:0007669"/>
    <property type="project" value="TreeGrafter"/>
</dbReference>
<evidence type="ECO:0000256" key="1">
    <source>
        <dbReference type="ARBA" id="ARBA00004370"/>
    </source>
</evidence>
<evidence type="ECO:0000256" key="2">
    <source>
        <dbReference type="ARBA" id="ARBA00009492"/>
    </source>
</evidence>
<dbReference type="PANTHER" id="PTHR11036">
    <property type="entry name" value="SEMAPHORIN"/>
    <property type="match status" value="1"/>
</dbReference>
<dbReference type="GO" id="GO:0007411">
    <property type="term" value="P:axon guidance"/>
    <property type="evidence" value="ECO:0007669"/>
    <property type="project" value="TreeGrafter"/>
</dbReference>
<dbReference type="GO" id="GO:0030335">
    <property type="term" value="P:positive regulation of cell migration"/>
    <property type="evidence" value="ECO:0007669"/>
    <property type="project" value="TreeGrafter"/>
</dbReference>
<feature type="chain" id="PRO_5043561661" evidence="9">
    <location>
        <begin position="19"/>
        <end position="797"/>
    </location>
</feature>
<evidence type="ECO:0000259" key="10">
    <source>
        <dbReference type="PROSITE" id="PS51004"/>
    </source>
</evidence>
<comment type="caution">
    <text evidence="11">The sequence shown here is derived from an EMBL/GenBank/DDBJ whole genome shotgun (WGS) entry which is preliminary data.</text>
</comment>
<feature type="domain" description="Sema" evidence="10">
    <location>
        <begin position="28"/>
        <end position="487"/>
    </location>
</feature>
<dbReference type="InterPro" id="IPR001627">
    <property type="entry name" value="Semap_dom"/>
</dbReference>
<keyword evidence="12" id="KW-1185">Reference proteome</keyword>
<dbReference type="EMBL" id="CAWUFR010001342">
    <property type="protein sequence ID" value="CAK6983515.1"/>
    <property type="molecule type" value="Genomic_DNA"/>
</dbReference>
<keyword evidence="9" id="KW-0732">Signal</keyword>
<feature type="compositionally biased region" description="Basic and acidic residues" evidence="7">
    <location>
        <begin position="685"/>
        <end position="698"/>
    </location>
</feature>
<dbReference type="InterPro" id="IPR027231">
    <property type="entry name" value="Semaphorin"/>
</dbReference>
<evidence type="ECO:0000256" key="4">
    <source>
        <dbReference type="ARBA" id="ARBA00023157"/>
    </source>
</evidence>
<dbReference type="Proteomes" id="UP001314229">
    <property type="component" value="Unassembled WGS sequence"/>
</dbReference>
<evidence type="ECO:0000256" key="9">
    <source>
        <dbReference type="SAM" id="SignalP"/>
    </source>
</evidence>
<accession>A0AAV1QJI1</accession>
<evidence type="ECO:0000256" key="7">
    <source>
        <dbReference type="SAM" id="MobiDB-lite"/>
    </source>
</evidence>
<dbReference type="GO" id="GO:0005886">
    <property type="term" value="C:plasma membrane"/>
    <property type="evidence" value="ECO:0007669"/>
    <property type="project" value="TreeGrafter"/>
</dbReference>
<keyword evidence="8" id="KW-0812">Transmembrane</keyword>
<keyword evidence="3 8" id="KW-0472">Membrane</keyword>
<dbReference type="Gene3D" id="3.30.1680.10">
    <property type="entry name" value="ligand-binding face of the semaphorins, domain 2"/>
    <property type="match status" value="1"/>
</dbReference>
<sequence length="797" mass="87102">MAPSVLLLLLGLLSSSSSSSSSSLPPPRTSFSLHSAERRLVFSLPDVHNYSTLLLGNNGSTLYVGARDAVLSLDVSQHDVITLKKKVEWSPSSKEITDCHNKGKNRTVDCPNFIQVLQQINSSHLYVCGSFAFSPHDAFIDTETFSIAQSHGAKSRCPFNPFQRNSAITIGGELFTATTTDFRGVKPQISRHFSKDGRPDISQDTSVNLLEEPTFVSSSLDPEDGKLYFFFSEVGKEFSFIDELRIARVAQVCKDDVGGEGLYRRSGRPSPKLLCSASFQKSFPSTSCRTCSPSGQQRAALPQTLCSTASSPPSAVFSLLLFRSSAPQSAVCVFKLQDFRIVFSGSYKSFDMESHQWSLQQGKHPYLGKCGQDRDSDSILAEVKKTFLTSDSVKPAGDAPIFVSSEQSYSRVAAMTTKAANGKEYTILFLLSESGFLHKVALLDQGPRVIEEIQLFTQHQLIKNIVLSSPKGVLYVGTSEGVTAVPVAKCSVYRSCIQCVLARDPFCGWSRTRKLCTAPDSSADNMIQILDNGNVEEECDGQTEASANTEINVNLNKVVTLDCLKPSNLATLIWTSPRFKVLPKKLFIQSAEGSLIFHASTASYGTYRCEAEEGGHKQVVKSYYVQQIGSPHPRSPPPEVDHMPDIKEESDDESIMTEVPMVPVMTPVGDPEDNLTQNKGAESTVTKDKAKTNNEEPTIKNTSHGGGLDSTRDAQSWKEQLNAPTKSYYSELVVVSLLLAACILILMLAGLHVWRERQKNSKLDDLSSPEDGGKVNKCMESVPALSCAEDAGPELRV</sequence>
<feature type="signal peptide" evidence="9">
    <location>
        <begin position="1"/>
        <end position="18"/>
    </location>
</feature>
<evidence type="ECO:0000256" key="6">
    <source>
        <dbReference type="PROSITE-ProRule" id="PRU00352"/>
    </source>
</evidence>
<dbReference type="SUPFAM" id="SSF101912">
    <property type="entry name" value="Sema domain"/>
    <property type="match status" value="1"/>
</dbReference>
<dbReference type="InterPro" id="IPR002165">
    <property type="entry name" value="Plexin_repeat"/>
</dbReference>
<dbReference type="Gene3D" id="2.130.10.10">
    <property type="entry name" value="YVTN repeat-like/Quinoprotein amine dehydrogenase"/>
    <property type="match status" value="1"/>
</dbReference>
<dbReference type="PROSITE" id="PS51004">
    <property type="entry name" value="SEMA"/>
    <property type="match status" value="1"/>
</dbReference>
<comment type="caution">
    <text evidence="6">Lacks conserved residue(s) required for the propagation of feature annotation.</text>
</comment>
<dbReference type="Pfam" id="PF01437">
    <property type="entry name" value="PSI"/>
    <property type="match status" value="1"/>
</dbReference>
<feature type="transmembrane region" description="Helical" evidence="8">
    <location>
        <begin position="732"/>
        <end position="754"/>
    </location>
</feature>
<dbReference type="Gene3D" id="2.60.40.10">
    <property type="entry name" value="Immunoglobulins"/>
    <property type="match status" value="1"/>
</dbReference>
<evidence type="ECO:0000313" key="12">
    <source>
        <dbReference type="Proteomes" id="UP001314229"/>
    </source>
</evidence>
<dbReference type="GO" id="GO:0045499">
    <property type="term" value="F:chemorepellent activity"/>
    <property type="evidence" value="ECO:0007669"/>
    <property type="project" value="TreeGrafter"/>
</dbReference>
<dbReference type="AlphaFoldDB" id="A0AAV1QJI1"/>
<protein>
    <submittedName>
        <fullName evidence="11">Semaphorin-4B-like</fullName>
    </submittedName>
</protein>
<dbReference type="GO" id="GO:0030215">
    <property type="term" value="F:semaphorin receptor binding"/>
    <property type="evidence" value="ECO:0007669"/>
    <property type="project" value="InterPro"/>
</dbReference>
<dbReference type="SMART" id="SM00630">
    <property type="entry name" value="Sema"/>
    <property type="match status" value="1"/>
</dbReference>
<dbReference type="PANTHER" id="PTHR11036:SF145">
    <property type="entry name" value="SEMAPHORIN-4A ISOFORM X1-RELATED"/>
    <property type="match status" value="1"/>
</dbReference>
<reference evidence="11 12" key="1">
    <citation type="submission" date="2024-01" db="EMBL/GenBank/DDBJ databases">
        <authorList>
            <person name="Alioto T."/>
            <person name="Alioto T."/>
            <person name="Gomez Garrido J."/>
        </authorList>
    </citation>
    <scope>NUCLEOTIDE SEQUENCE [LARGE SCALE GENOMIC DNA]</scope>
</reference>
<feature type="compositionally biased region" description="Polar residues" evidence="7">
    <location>
        <begin position="674"/>
        <end position="684"/>
    </location>
</feature>
<dbReference type="SMART" id="SM00423">
    <property type="entry name" value="PSI"/>
    <property type="match status" value="1"/>
</dbReference>
<name>A0AAV1QJI1_SCOSC</name>